<dbReference type="EMBL" id="BAAABV010000013">
    <property type="protein sequence ID" value="GAA0281151.1"/>
    <property type="molecule type" value="Genomic_DNA"/>
</dbReference>
<organism evidence="2 3">
    <name type="scientific">Streptomyces polychromogenes</name>
    <dbReference type="NCBI Taxonomy" id="67342"/>
    <lineage>
        <taxon>Bacteria</taxon>
        <taxon>Bacillati</taxon>
        <taxon>Actinomycetota</taxon>
        <taxon>Actinomycetes</taxon>
        <taxon>Kitasatosporales</taxon>
        <taxon>Streptomycetaceae</taxon>
        <taxon>Streptomyces</taxon>
    </lineage>
</organism>
<accession>A0ABP3EZ34</accession>
<sequence length="227" mass="24355">MNRARVGHPLVGLVMLGVAAAACSSSSPKPSLFATEPPKLSIAQVCAGLFPAQGGKALERVLESTIFVARDEELNPDVGAVAQAMEDAYRSGVNIRDMPTRTCQISAVPTSSYFHTARLRFTAYSLNAGEPADFPGVSDRGVRVSTRERKIVYLDYDCVSPRVGSTQDIPLRIRLLFQDRWQASKGDPVLRPDYLAVTHSAALAVAKELRCVGDGGLPARAEDLPTG</sequence>
<proteinExistence type="predicted"/>
<evidence type="ECO:0008006" key="4">
    <source>
        <dbReference type="Google" id="ProtNLM"/>
    </source>
</evidence>
<dbReference type="RefSeq" id="WP_344155454.1">
    <property type="nucleotide sequence ID" value="NZ_BAAABV010000013.1"/>
</dbReference>
<dbReference type="PROSITE" id="PS51257">
    <property type="entry name" value="PROKAR_LIPOPROTEIN"/>
    <property type="match status" value="1"/>
</dbReference>
<gene>
    <name evidence="2" type="ORF">GCM10010302_18660</name>
</gene>
<evidence type="ECO:0000313" key="2">
    <source>
        <dbReference type="EMBL" id="GAA0281151.1"/>
    </source>
</evidence>
<comment type="caution">
    <text evidence="2">The sequence shown here is derived from an EMBL/GenBank/DDBJ whole genome shotgun (WGS) entry which is preliminary data.</text>
</comment>
<dbReference type="Proteomes" id="UP001501867">
    <property type="component" value="Unassembled WGS sequence"/>
</dbReference>
<evidence type="ECO:0000256" key="1">
    <source>
        <dbReference type="SAM" id="SignalP"/>
    </source>
</evidence>
<protein>
    <recommendedName>
        <fullName evidence="4">Lipoprotein</fullName>
    </recommendedName>
</protein>
<reference evidence="3" key="1">
    <citation type="journal article" date="2019" name="Int. J. Syst. Evol. Microbiol.">
        <title>The Global Catalogue of Microorganisms (GCM) 10K type strain sequencing project: providing services to taxonomists for standard genome sequencing and annotation.</title>
        <authorList>
            <consortium name="The Broad Institute Genomics Platform"/>
            <consortium name="The Broad Institute Genome Sequencing Center for Infectious Disease"/>
            <person name="Wu L."/>
            <person name="Ma J."/>
        </authorList>
    </citation>
    <scope>NUCLEOTIDE SEQUENCE [LARGE SCALE GENOMIC DNA]</scope>
    <source>
        <strain evidence="3">JCM 4505</strain>
    </source>
</reference>
<name>A0ABP3EZ34_9ACTN</name>
<keyword evidence="1" id="KW-0732">Signal</keyword>
<evidence type="ECO:0000313" key="3">
    <source>
        <dbReference type="Proteomes" id="UP001501867"/>
    </source>
</evidence>
<keyword evidence="3" id="KW-1185">Reference proteome</keyword>
<feature type="chain" id="PRO_5045470494" description="Lipoprotein" evidence="1">
    <location>
        <begin position="22"/>
        <end position="227"/>
    </location>
</feature>
<feature type="signal peptide" evidence="1">
    <location>
        <begin position="1"/>
        <end position="21"/>
    </location>
</feature>